<evidence type="ECO:0000259" key="3">
    <source>
        <dbReference type="Pfam" id="PF00296"/>
    </source>
</evidence>
<dbReference type="RefSeq" id="WP_013215715.1">
    <property type="nucleotide sequence ID" value="NC_014313.1"/>
</dbReference>
<keyword evidence="1" id="KW-0560">Oxidoreductase</keyword>
<dbReference type="OrthoDB" id="7816697at2"/>
<dbReference type="eggNOG" id="COG2141">
    <property type="taxonomic scope" value="Bacteria"/>
</dbReference>
<dbReference type="SUPFAM" id="SSF51679">
    <property type="entry name" value="Bacterial luciferase-like"/>
    <property type="match status" value="1"/>
</dbReference>
<accession>D8JYV4</accession>
<dbReference type="Pfam" id="PF00296">
    <property type="entry name" value="Bac_luciferase"/>
    <property type="match status" value="1"/>
</dbReference>
<sequence length="347" mass="38700" precursor="true">MRQDMKPAAPTFRIGLSGCAGGLEAVSSSRLLDLAEQAEALGFEGLWLNEEHFQGSIVEVEGRRCLSPLVLASAMLARTRRLRIGFSVLLLALHHPVRLAEEIATLDVISDGRVDFGISRGANPRYLEVYGVDPESANVSFQSRLEFLFEAWQDRKVPFGENSYSIEPKPVQKPHPPVFIGTYTEETAAWAARQGHAIICHGITNMANQRRMMRAFKDAGGDVTRVPFGRFVYVSETDASAREELWPTVLKLAGRLKGFGLFNRKGILTEGDLDPEVFYREMVIAGSPETCARRFLELHDELGITYLNALSAFFGFLPFDLLDRSLTLLGREVRPRVEQALISRLTT</sequence>
<evidence type="ECO:0000313" key="5">
    <source>
        <dbReference type="Proteomes" id="UP000002033"/>
    </source>
</evidence>
<dbReference type="InterPro" id="IPR050766">
    <property type="entry name" value="Bact_Lucif_Oxidored"/>
</dbReference>
<evidence type="ECO:0000256" key="2">
    <source>
        <dbReference type="ARBA" id="ARBA00023033"/>
    </source>
</evidence>
<dbReference type="PANTHER" id="PTHR30137">
    <property type="entry name" value="LUCIFERASE-LIKE MONOOXYGENASE"/>
    <property type="match status" value="1"/>
</dbReference>
<dbReference type="GO" id="GO:0005829">
    <property type="term" value="C:cytosol"/>
    <property type="evidence" value="ECO:0007669"/>
    <property type="project" value="TreeGrafter"/>
</dbReference>
<dbReference type="InterPro" id="IPR036661">
    <property type="entry name" value="Luciferase-like_sf"/>
</dbReference>
<name>D8JYV4_HYPDA</name>
<feature type="domain" description="Luciferase-like" evidence="3">
    <location>
        <begin position="27"/>
        <end position="300"/>
    </location>
</feature>
<dbReference type="GO" id="GO:0004497">
    <property type="term" value="F:monooxygenase activity"/>
    <property type="evidence" value="ECO:0007669"/>
    <property type="project" value="UniProtKB-KW"/>
</dbReference>
<dbReference type="HOGENOM" id="CLU_027853_3_0_5"/>
<dbReference type="Gene3D" id="3.20.20.30">
    <property type="entry name" value="Luciferase-like domain"/>
    <property type="match status" value="1"/>
</dbReference>
<dbReference type="STRING" id="582899.Hden_1753"/>
<dbReference type="AlphaFoldDB" id="D8JYV4"/>
<reference evidence="5" key="1">
    <citation type="journal article" date="2011" name="J. Bacteriol.">
        <title>Genome sequences of eight morphologically diverse alphaproteobacteria.</title>
        <authorList>
            <consortium name="US DOE Joint Genome Institute"/>
            <person name="Brown P.J."/>
            <person name="Kysela D.T."/>
            <person name="Buechlein A."/>
            <person name="Hemmerich C."/>
            <person name="Brun Y.V."/>
        </authorList>
    </citation>
    <scope>NUCLEOTIDE SEQUENCE [LARGE SCALE GENOMIC DNA]</scope>
    <source>
        <strain evidence="5">ATCC 51888 / DSM 1869 / NCIB 11706 / TK 0415</strain>
    </source>
</reference>
<organism evidence="4 5">
    <name type="scientific">Hyphomicrobium denitrificans (strain ATCC 51888 / DSM 1869 / NCIMB 11706 / TK 0415)</name>
    <dbReference type="NCBI Taxonomy" id="582899"/>
    <lineage>
        <taxon>Bacteria</taxon>
        <taxon>Pseudomonadati</taxon>
        <taxon>Pseudomonadota</taxon>
        <taxon>Alphaproteobacteria</taxon>
        <taxon>Hyphomicrobiales</taxon>
        <taxon>Hyphomicrobiaceae</taxon>
        <taxon>Hyphomicrobium</taxon>
    </lineage>
</organism>
<dbReference type="KEGG" id="hdn:Hden_1753"/>
<dbReference type="EMBL" id="CP002083">
    <property type="protein sequence ID" value="ADJ23556.1"/>
    <property type="molecule type" value="Genomic_DNA"/>
</dbReference>
<evidence type="ECO:0000313" key="4">
    <source>
        <dbReference type="EMBL" id="ADJ23556.1"/>
    </source>
</evidence>
<gene>
    <name evidence="4" type="ordered locus">Hden_1753</name>
</gene>
<proteinExistence type="predicted"/>
<dbReference type="PANTHER" id="PTHR30137:SF8">
    <property type="entry name" value="BLR5498 PROTEIN"/>
    <property type="match status" value="1"/>
</dbReference>
<keyword evidence="2" id="KW-0503">Monooxygenase</keyword>
<dbReference type="InterPro" id="IPR011251">
    <property type="entry name" value="Luciferase-like_dom"/>
</dbReference>
<dbReference type="Proteomes" id="UP000002033">
    <property type="component" value="Chromosome"/>
</dbReference>
<keyword evidence="5" id="KW-1185">Reference proteome</keyword>
<evidence type="ECO:0000256" key="1">
    <source>
        <dbReference type="ARBA" id="ARBA00023002"/>
    </source>
</evidence>
<protein>
    <submittedName>
        <fullName evidence="4">Luciferase-like, subgroup</fullName>
    </submittedName>
</protein>
<dbReference type="GO" id="GO:0016705">
    <property type="term" value="F:oxidoreductase activity, acting on paired donors, with incorporation or reduction of molecular oxygen"/>
    <property type="evidence" value="ECO:0007669"/>
    <property type="project" value="InterPro"/>
</dbReference>